<evidence type="ECO:0000256" key="1">
    <source>
        <dbReference type="SAM" id="SignalP"/>
    </source>
</evidence>
<accession>A0ABV5J3M0</accession>
<gene>
    <name evidence="2" type="ORF">ACFFUR_06240</name>
</gene>
<feature type="chain" id="PRO_5047223542" evidence="1">
    <location>
        <begin position="25"/>
        <end position="301"/>
    </location>
</feature>
<feature type="signal peptide" evidence="1">
    <location>
        <begin position="1"/>
        <end position="24"/>
    </location>
</feature>
<dbReference type="RefSeq" id="WP_379945378.1">
    <property type="nucleotide sequence ID" value="NZ_JBHMEW010000048.1"/>
</dbReference>
<evidence type="ECO:0000313" key="2">
    <source>
        <dbReference type="EMBL" id="MFB9211396.1"/>
    </source>
</evidence>
<dbReference type="Proteomes" id="UP001589654">
    <property type="component" value="Unassembled WGS sequence"/>
</dbReference>
<keyword evidence="3" id="KW-1185">Reference proteome</keyword>
<dbReference type="Pfam" id="PF13557">
    <property type="entry name" value="Phenol_MetA_deg"/>
    <property type="match status" value="1"/>
</dbReference>
<comment type="caution">
    <text evidence="2">The sequence shown here is derived from an EMBL/GenBank/DDBJ whole genome shotgun (WGS) entry which is preliminary data.</text>
</comment>
<reference evidence="2 3" key="1">
    <citation type="submission" date="2024-09" db="EMBL/GenBank/DDBJ databases">
        <authorList>
            <person name="Sun Q."/>
            <person name="Mori K."/>
        </authorList>
    </citation>
    <scope>NUCLEOTIDE SEQUENCE [LARGE SCALE GENOMIC DNA]</scope>
    <source>
        <strain evidence="2 3">CECT 7682</strain>
    </source>
</reference>
<keyword evidence="1" id="KW-0732">Signal</keyword>
<evidence type="ECO:0000313" key="3">
    <source>
        <dbReference type="Proteomes" id="UP001589654"/>
    </source>
</evidence>
<sequence>MAKGYDKLLLAFLFLSSGLFSINAQVTLPPVNLGASSFMDGVAGPGILVQEILSTYKAPQFIDHKGNQVNFPGKVNSFSSLTHIAWLSKKKVLGGYWGAELLVPIAHIKLTTEPGTFFTATGLGDLIISPFILQWKDGFFLGRPFWSRISLGFMLPTGSFDANEKVNTSANAYQFNPYYAFTWEVLPKWEISGRALYLWNSKNLDSSFSAQAGQAIHFNYSVSYEIVKEFRIGPSGYYLSQIHDHKLNGEWLDSRERVLGLGAALHWQSNKTFIRVQGYKETMVKSRPQGTRISISINQIF</sequence>
<organism evidence="2 3">
    <name type="scientific">Echinicola jeungdonensis</name>
    <dbReference type="NCBI Taxonomy" id="709343"/>
    <lineage>
        <taxon>Bacteria</taxon>
        <taxon>Pseudomonadati</taxon>
        <taxon>Bacteroidota</taxon>
        <taxon>Cytophagia</taxon>
        <taxon>Cytophagales</taxon>
        <taxon>Cyclobacteriaceae</taxon>
        <taxon>Echinicola</taxon>
    </lineage>
</organism>
<protein>
    <submittedName>
        <fullName evidence="2">Transporter</fullName>
    </submittedName>
</protein>
<proteinExistence type="predicted"/>
<name>A0ABV5J3M0_9BACT</name>
<dbReference type="EMBL" id="JBHMEW010000048">
    <property type="protein sequence ID" value="MFB9211396.1"/>
    <property type="molecule type" value="Genomic_DNA"/>
</dbReference>
<dbReference type="InterPro" id="IPR025737">
    <property type="entry name" value="FApF"/>
</dbReference>